<dbReference type="InterPro" id="IPR014756">
    <property type="entry name" value="Ig_E-set"/>
</dbReference>
<organism evidence="3 4">
    <name type="scientific">Diversispora eburnea</name>
    <dbReference type="NCBI Taxonomy" id="1213867"/>
    <lineage>
        <taxon>Eukaryota</taxon>
        <taxon>Fungi</taxon>
        <taxon>Fungi incertae sedis</taxon>
        <taxon>Mucoromycota</taxon>
        <taxon>Glomeromycotina</taxon>
        <taxon>Glomeromycetes</taxon>
        <taxon>Diversisporales</taxon>
        <taxon>Diversisporaceae</taxon>
        <taxon>Diversispora</taxon>
    </lineage>
</organism>
<dbReference type="Gene3D" id="2.60.40.640">
    <property type="match status" value="1"/>
</dbReference>
<dbReference type="GO" id="GO:0070086">
    <property type="term" value="P:ubiquitin-dependent endocytosis"/>
    <property type="evidence" value="ECO:0007669"/>
    <property type="project" value="TreeGrafter"/>
</dbReference>
<dbReference type="AlphaFoldDB" id="A0A9N8YMC8"/>
<feature type="compositionally biased region" description="Polar residues" evidence="1">
    <location>
        <begin position="409"/>
        <end position="418"/>
    </location>
</feature>
<name>A0A9N8YMC8_9GLOM</name>
<feature type="compositionally biased region" description="Polar residues" evidence="1">
    <location>
        <begin position="432"/>
        <end position="442"/>
    </location>
</feature>
<evidence type="ECO:0000259" key="2">
    <source>
        <dbReference type="Pfam" id="PF00339"/>
    </source>
</evidence>
<dbReference type="InterPro" id="IPR011021">
    <property type="entry name" value="Arrestin-like_N"/>
</dbReference>
<dbReference type="GO" id="GO:0031625">
    <property type="term" value="F:ubiquitin protein ligase binding"/>
    <property type="evidence" value="ECO:0007669"/>
    <property type="project" value="TreeGrafter"/>
</dbReference>
<dbReference type="PANTHER" id="PTHR11188:SF17">
    <property type="entry name" value="FI21816P1"/>
    <property type="match status" value="1"/>
</dbReference>
<dbReference type="GO" id="GO:0005829">
    <property type="term" value="C:cytosol"/>
    <property type="evidence" value="ECO:0007669"/>
    <property type="project" value="TreeGrafter"/>
</dbReference>
<feature type="region of interest" description="Disordered" evidence="1">
    <location>
        <begin position="391"/>
        <end position="442"/>
    </location>
</feature>
<gene>
    <name evidence="3" type="ORF">DEBURN_LOCUS476</name>
</gene>
<evidence type="ECO:0000313" key="4">
    <source>
        <dbReference type="Proteomes" id="UP000789706"/>
    </source>
</evidence>
<dbReference type="PANTHER" id="PTHR11188">
    <property type="entry name" value="ARRESTIN DOMAIN CONTAINING PROTEIN"/>
    <property type="match status" value="1"/>
</dbReference>
<dbReference type="SUPFAM" id="SSF81296">
    <property type="entry name" value="E set domains"/>
    <property type="match status" value="1"/>
</dbReference>
<protein>
    <submittedName>
        <fullName evidence="3">6284_t:CDS:1</fullName>
    </submittedName>
</protein>
<feature type="domain" description="Arrestin-like N-terminal" evidence="2">
    <location>
        <begin position="28"/>
        <end position="153"/>
    </location>
</feature>
<proteinExistence type="predicted"/>
<dbReference type="GO" id="GO:0030674">
    <property type="term" value="F:protein-macromolecule adaptor activity"/>
    <property type="evidence" value="ECO:0007669"/>
    <property type="project" value="TreeGrafter"/>
</dbReference>
<dbReference type="Proteomes" id="UP000789706">
    <property type="component" value="Unassembled WGS sequence"/>
</dbReference>
<dbReference type="GO" id="GO:0005886">
    <property type="term" value="C:plasma membrane"/>
    <property type="evidence" value="ECO:0007669"/>
    <property type="project" value="TreeGrafter"/>
</dbReference>
<dbReference type="OrthoDB" id="2333384at2759"/>
<feature type="compositionally biased region" description="Low complexity" evidence="1">
    <location>
        <begin position="392"/>
        <end position="408"/>
    </location>
</feature>
<dbReference type="Pfam" id="PF00339">
    <property type="entry name" value="Arrestin_N"/>
    <property type="match status" value="1"/>
</dbReference>
<dbReference type="EMBL" id="CAJVPK010000016">
    <property type="protein sequence ID" value="CAG8433514.1"/>
    <property type="molecule type" value="Genomic_DNA"/>
</dbReference>
<keyword evidence="4" id="KW-1185">Reference proteome</keyword>
<comment type="caution">
    <text evidence="3">The sequence shown here is derived from an EMBL/GenBank/DDBJ whole genome shotgun (WGS) entry which is preliminary data.</text>
</comment>
<dbReference type="InterPro" id="IPR050357">
    <property type="entry name" value="Arrestin_domain-protein"/>
</dbReference>
<sequence>MATSPTTSSPKNQPLASSYIKPHKNFTFSFANESNSFQQGVLGDSDSYLEGNLHLRYTKPKLIRSVTLDFKGFEKTSWYKAQARTKAVYSGDQILAEKSEVIWDNSREQSVTELDIPFKIFLPYNLPETVVTEIGQVNYILRATVNQKGSIITSSSQIVEIQCPLKRTLMLDTTNVSTFKLRGESRSGIDYTFTLPPNKNFNLGTYVSIPMRIRFLRPGVSVERIEIALKTCMDFRCSNPNETRHLKETSATLIVPRQEIVYLQSNSPHYEGECIHTINLFVPRSVQPTYSGRFISITHQFCIKFCLWGADKDFQVEENVYQRHHLQIRCWKLYHHFLMMESYLMANIYHQHQQQLLYQNKSPIYIAPKSPPMTPTPPLSMVNMYKEMLPGSTTPTSSAASINSTTATDRSSSQNSSKLPPYERSHLMTLERSITPTTSTTI</sequence>
<evidence type="ECO:0000313" key="3">
    <source>
        <dbReference type="EMBL" id="CAG8433514.1"/>
    </source>
</evidence>
<reference evidence="3" key="1">
    <citation type="submission" date="2021-06" db="EMBL/GenBank/DDBJ databases">
        <authorList>
            <person name="Kallberg Y."/>
            <person name="Tangrot J."/>
            <person name="Rosling A."/>
        </authorList>
    </citation>
    <scope>NUCLEOTIDE SEQUENCE</scope>
    <source>
        <strain evidence="3">AZ414A</strain>
    </source>
</reference>
<evidence type="ECO:0000256" key="1">
    <source>
        <dbReference type="SAM" id="MobiDB-lite"/>
    </source>
</evidence>
<dbReference type="InterPro" id="IPR014752">
    <property type="entry name" value="Arrestin-like_C"/>
</dbReference>
<accession>A0A9N8YMC8</accession>